<protein>
    <recommendedName>
        <fullName evidence="3">Redox-active disulfide protein 2</fullName>
    </recommendedName>
</protein>
<accession>A0AAT9GLP6</accession>
<dbReference type="EMBL" id="AP029612">
    <property type="protein sequence ID" value="BFG71619.1"/>
    <property type="molecule type" value="Genomic_DNA"/>
</dbReference>
<sequence length="82" mass="9131">MASKPISEMTTEELQKTDKSLKLAIQIMGVVIVLMTASAIYIFTQKGFSATTVLPIVFLPLFTMNIANRKKIKAELLSRNNQ</sequence>
<feature type="transmembrane region" description="Helical" evidence="1">
    <location>
        <begin position="21"/>
        <end position="42"/>
    </location>
</feature>
<gene>
    <name evidence="2" type="ORF">KACHI17_25000</name>
</gene>
<keyword evidence="1" id="KW-0472">Membrane</keyword>
<evidence type="ECO:0008006" key="3">
    <source>
        <dbReference type="Google" id="ProtNLM"/>
    </source>
</evidence>
<dbReference type="AlphaFoldDB" id="A0AAT9GLP6"/>
<evidence type="ECO:0000313" key="2">
    <source>
        <dbReference type="EMBL" id="BFG71619.1"/>
    </source>
</evidence>
<keyword evidence="1" id="KW-1133">Transmembrane helix</keyword>
<dbReference type="RefSeq" id="WP_353549244.1">
    <property type="nucleotide sequence ID" value="NZ_AP029612.1"/>
</dbReference>
<organism evidence="2">
    <name type="scientific">Sediminibacterium sp. KACHI17</name>
    <dbReference type="NCBI Taxonomy" id="1751071"/>
    <lineage>
        <taxon>Bacteria</taxon>
        <taxon>Pseudomonadati</taxon>
        <taxon>Bacteroidota</taxon>
        <taxon>Chitinophagia</taxon>
        <taxon>Chitinophagales</taxon>
        <taxon>Chitinophagaceae</taxon>
        <taxon>Sediminibacterium</taxon>
    </lineage>
</organism>
<proteinExistence type="predicted"/>
<reference evidence="2" key="1">
    <citation type="submission" date="2024-02" db="EMBL/GenBank/DDBJ databases">
        <title>Sediminibacterium planktonica sp. nov. and Sediminibacterium longus sp. nov., isolated from surface lake and river water.</title>
        <authorList>
            <person name="Watanabe K."/>
            <person name="Takemine S."/>
            <person name="Ishii Y."/>
            <person name="Ogata Y."/>
            <person name="Shindo C."/>
            <person name="Suda W."/>
        </authorList>
    </citation>
    <scope>NUCLEOTIDE SEQUENCE</scope>
    <source>
        <strain evidence="2">KACHI17</strain>
    </source>
</reference>
<feature type="transmembrane region" description="Helical" evidence="1">
    <location>
        <begin position="48"/>
        <end position="67"/>
    </location>
</feature>
<name>A0AAT9GLP6_9BACT</name>
<keyword evidence="1" id="KW-0812">Transmembrane</keyword>
<evidence type="ECO:0000256" key="1">
    <source>
        <dbReference type="SAM" id="Phobius"/>
    </source>
</evidence>